<proteinExistence type="predicted"/>
<accession>A0AAE1CDU4</accession>
<dbReference type="EMBL" id="JAULSO010000002">
    <property type="protein sequence ID" value="KAK3690108.1"/>
    <property type="molecule type" value="Genomic_DNA"/>
</dbReference>
<dbReference type="Proteomes" id="UP001270362">
    <property type="component" value="Unassembled WGS sequence"/>
</dbReference>
<keyword evidence="2" id="KW-1185">Reference proteome</keyword>
<organism evidence="1 2">
    <name type="scientific">Podospora appendiculata</name>
    <dbReference type="NCBI Taxonomy" id="314037"/>
    <lineage>
        <taxon>Eukaryota</taxon>
        <taxon>Fungi</taxon>
        <taxon>Dikarya</taxon>
        <taxon>Ascomycota</taxon>
        <taxon>Pezizomycotina</taxon>
        <taxon>Sordariomycetes</taxon>
        <taxon>Sordariomycetidae</taxon>
        <taxon>Sordariales</taxon>
        <taxon>Podosporaceae</taxon>
        <taxon>Podospora</taxon>
    </lineage>
</organism>
<name>A0AAE1CDU4_9PEZI</name>
<sequence length="297" mass="32891">MGLRASTPSDLILIDQDYLRCIQGRKVIMADHESTVLGAIPASHAAVRELYSYLLGEYLPARYPSMFETVKRTDRSHGTSRFVNKVTGVESPLSPVPEDPVAALKIIAQTVEDDMFLLQQQEDTDSGPGEHKSIAFICCHPAGFDPSEKLGKGLKTIHTPVPAYEKIGSSMERYFSRVEVGKSVKRVNWSVQTHTRLFAPRGNHVYAGETVHEASSVDMETARLRVELQTLTRLPKTRALVFSFKTYLYPLADIKAEGLGPQLADAIEGLKKGSAPDMWVYKGAGRWGRAVCELLRS</sequence>
<gene>
    <name evidence="1" type="ORF">B0T22DRAFT_463011</name>
</gene>
<evidence type="ECO:0000313" key="2">
    <source>
        <dbReference type="Proteomes" id="UP001270362"/>
    </source>
</evidence>
<evidence type="ECO:0000313" key="1">
    <source>
        <dbReference type="EMBL" id="KAK3690108.1"/>
    </source>
</evidence>
<protein>
    <submittedName>
        <fullName evidence="1">Uncharacterized protein</fullName>
    </submittedName>
</protein>
<reference evidence="1" key="1">
    <citation type="journal article" date="2023" name="Mol. Phylogenet. Evol.">
        <title>Genome-scale phylogeny and comparative genomics of the fungal order Sordariales.</title>
        <authorList>
            <person name="Hensen N."/>
            <person name="Bonometti L."/>
            <person name="Westerberg I."/>
            <person name="Brannstrom I.O."/>
            <person name="Guillou S."/>
            <person name="Cros-Aarteil S."/>
            <person name="Calhoun S."/>
            <person name="Haridas S."/>
            <person name="Kuo A."/>
            <person name="Mondo S."/>
            <person name="Pangilinan J."/>
            <person name="Riley R."/>
            <person name="LaButti K."/>
            <person name="Andreopoulos B."/>
            <person name="Lipzen A."/>
            <person name="Chen C."/>
            <person name="Yan M."/>
            <person name="Daum C."/>
            <person name="Ng V."/>
            <person name="Clum A."/>
            <person name="Steindorff A."/>
            <person name="Ohm R.A."/>
            <person name="Martin F."/>
            <person name="Silar P."/>
            <person name="Natvig D.O."/>
            <person name="Lalanne C."/>
            <person name="Gautier V."/>
            <person name="Ament-Velasquez S.L."/>
            <person name="Kruys A."/>
            <person name="Hutchinson M.I."/>
            <person name="Powell A.J."/>
            <person name="Barry K."/>
            <person name="Miller A.N."/>
            <person name="Grigoriev I.V."/>
            <person name="Debuchy R."/>
            <person name="Gladieux P."/>
            <person name="Hiltunen Thoren M."/>
            <person name="Johannesson H."/>
        </authorList>
    </citation>
    <scope>NUCLEOTIDE SEQUENCE</scope>
    <source>
        <strain evidence="1">CBS 314.62</strain>
    </source>
</reference>
<dbReference type="Pfam" id="PF11927">
    <property type="entry name" value="HODM_asu-like"/>
    <property type="match status" value="1"/>
</dbReference>
<dbReference type="AlphaFoldDB" id="A0AAE1CDU4"/>
<dbReference type="InterPro" id="IPR021848">
    <property type="entry name" value="HODM_asu-like"/>
</dbReference>
<reference evidence="1" key="2">
    <citation type="submission" date="2023-06" db="EMBL/GenBank/DDBJ databases">
        <authorList>
            <consortium name="Lawrence Berkeley National Laboratory"/>
            <person name="Haridas S."/>
            <person name="Hensen N."/>
            <person name="Bonometti L."/>
            <person name="Westerberg I."/>
            <person name="Brannstrom I.O."/>
            <person name="Guillou S."/>
            <person name="Cros-Aarteil S."/>
            <person name="Calhoun S."/>
            <person name="Kuo A."/>
            <person name="Mondo S."/>
            <person name="Pangilinan J."/>
            <person name="Riley R."/>
            <person name="Labutti K."/>
            <person name="Andreopoulos B."/>
            <person name="Lipzen A."/>
            <person name="Chen C."/>
            <person name="Yanf M."/>
            <person name="Daum C."/>
            <person name="Ng V."/>
            <person name="Clum A."/>
            <person name="Steindorff A."/>
            <person name="Ohm R."/>
            <person name="Martin F."/>
            <person name="Silar P."/>
            <person name="Natvig D."/>
            <person name="Lalanne C."/>
            <person name="Gautier V."/>
            <person name="Ament-Velasquez S.L."/>
            <person name="Kruys A."/>
            <person name="Hutchinson M.I."/>
            <person name="Powell A.J."/>
            <person name="Barry K."/>
            <person name="Miller A.N."/>
            <person name="Grigoriev I.V."/>
            <person name="Debuchy R."/>
            <person name="Gladieux P."/>
            <person name="Thoren M.H."/>
            <person name="Johannesson H."/>
        </authorList>
    </citation>
    <scope>NUCLEOTIDE SEQUENCE</scope>
    <source>
        <strain evidence="1">CBS 314.62</strain>
    </source>
</reference>
<comment type="caution">
    <text evidence="1">The sequence shown here is derived from an EMBL/GenBank/DDBJ whole genome shotgun (WGS) entry which is preliminary data.</text>
</comment>